<sequence length="465" mass="51524">MSEFDSLLSKLLEQRPELSRSDVEKLIAQKKEKIGAGYLTDQGALFLVASDLGLVISEPVKTEIGIKDLYSGAKEVTLQTRVLNVSPKKQFSRKDGSQFMLRNMTVYDNDSSVTVKLWDEKANLPELADIKPGDLIKIIKAYVKSDLNGEPTVNVGSGSSIERTMEESAIPSLESLTRDVSDVRDGEKNLIVSGIIDGSISYSQFTNMRGNQGSALRMRLKGKDGRSTRVVLWNKTESDIPKVIPPSAKVRLLGVKTRMNQQELEIHGSESTIIEIDSSQQIEPVVFRIISSLKNESGQRIILGVDKERRLLNIVDTANITSSFSPGEIVECMPSKLYGSNITIDSDSFVRKVDAENIPQPSELRTKIADVRPDNNYYCVEAIILKPPERRNIQTKSGETITLSEMYIEDDTAQIWVKGWRNQARLLDGCSIGEIVAISGVIGKPGLEGRTELSLTQFSSIQKKN</sequence>
<keyword evidence="2" id="KW-0067">ATP-binding</keyword>
<keyword evidence="2" id="KW-0347">Helicase</keyword>
<dbReference type="PANTHER" id="PTHR13356:SF0">
    <property type="entry name" value="SOSS COMPLEX SUBUNIT B HOMOLOG"/>
    <property type="match status" value="1"/>
</dbReference>
<gene>
    <name evidence="2" type="ORF">NUZ5A_20468</name>
</gene>
<comment type="caution">
    <text evidence="2">The sequence shown here is derived from an EMBL/GenBank/DDBJ whole genome shotgun (WGS) entry which is preliminary data.</text>
</comment>
<keyword evidence="2" id="KW-0547">Nucleotide-binding</keyword>
<protein>
    <submittedName>
        <fullName evidence="2">Nucleic acid binding OB-fold tRNA/helicase-type</fullName>
    </submittedName>
</protein>
<dbReference type="Gene3D" id="2.40.50.140">
    <property type="entry name" value="Nucleic acid-binding proteins"/>
    <property type="match status" value="3"/>
</dbReference>
<dbReference type="AlphaFoldDB" id="A0A812EV13"/>
<dbReference type="EMBL" id="CAJNAQ010000002">
    <property type="protein sequence ID" value="CAE6488533.1"/>
    <property type="molecule type" value="Genomic_DNA"/>
</dbReference>
<keyword evidence="2" id="KW-0378">Hydrolase</keyword>
<reference evidence="2" key="1">
    <citation type="submission" date="2021-02" db="EMBL/GenBank/DDBJ databases">
        <authorList>
            <person name="Han P."/>
        </authorList>
    </citation>
    <scope>NUCLEOTIDE SEQUENCE</scope>
    <source>
        <strain evidence="2">Candidatus Nitrosotenuis uzonensis 5A</strain>
    </source>
</reference>
<keyword evidence="1" id="KW-0238">DNA-binding</keyword>
<dbReference type="Proteomes" id="UP000655759">
    <property type="component" value="Unassembled WGS sequence"/>
</dbReference>
<evidence type="ECO:0000313" key="2">
    <source>
        <dbReference type="EMBL" id="CAE6488533.1"/>
    </source>
</evidence>
<name>A0A812EV13_9ARCH</name>
<dbReference type="SUPFAM" id="SSF50249">
    <property type="entry name" value="Nucleic acid-binding proteins"/>
    <property type="match status" value="3"/>
</dbReference>
<accession>A0A812EV13</accession>
<dbReference type="GO" id="GO:0003677">
    <property type="term" value="F:DNA binding"/>
    <property type="evidence" value="ECO:0007669"/>
    <property type="project" value="UniProtKB-KW"/>
</dbReference>
<dbReference type="GO" id="GO:0010212">
    <property type="term" value="P:response to ionizing radiation"/>
    <property type="evidence" value="ECO:0007669"/>
    <property type="project" value="TreeGrafter"/>
</dbReference>
<proteinExistence type="predicted"/>
<dbReference type="PANTHER" id="PTHR13356">
    <property type="entry name" value="OB FOLD NUCLEIC ACID BINDING PROTEIN-RELATED"/>
    <property type="match status" value="1"/>
</dbReference>
<organism evidence="2 3">
    <name type="scientific">Candidatus Nitrosotenuis uzonensis</name>
    <dbReference type="NCBI Taxonomy" id="1407055"/>
    <lineage>
        <taxon>Archaea</taxon>
        <taxon>Nitrososphaerota</taxon>
        <taxon>Candidatus Nitrosotenuis</taxon>
    </lineage>
</organism>
<dbReference type="GO" id="GO:0000724">
    <property type="term" value="P:double-strand break repair via homologous recombination"/>
    <property type="evidence" value="ECO:0007669"/>
    <property type="project" value="TreeGrafter"/>
</dbReference>
<dbReference type="GO" id="GO:0004386">
    <property type="term" value="F:helicase activity"/>
    <property type="evidence" value="ECO:0007669"/>
    <property type="project" value="UniProtKB-KW"/>
</dbReference>
<dbReference type="InterPro" id="IPR012340">
    <property type="entry name" value="NA-bd_OB-fold"/>
</dbReference>
<dbReference type="RefSeq" id="WP_205098281.1">
    <property type="nucleotide sequence ID" value="NZ_CAJNAQ010000002.1"/>
</dbReference>
<evidence type="ECO:0000256" key="1">
    <source>
        <dbReference type="ARBA" id="ARBA00023125"/>
    </source>
</evidence>
<dbReference type="CDD" id="cd04491">
    <property type="entry name" value="SoSSB_OBF"/>
    <property type="match status" value="1"/>
</dbReference>
<dbReference type="InterPro" id="IPR051231">
    <property type="entry name" value="SOSS-B"/>
</dbReference>
<evidence type="ECO:0000313" key="3">
    <source>
        <dbReference type="Proteomes" id="UP000655759"/>
    </source>
</evidence>